<organism evidence="2 3">
    <name type="scientific">Dreissena polymorpha</name>
    <name type="common">Zebra mussel</name>
    <name type="synonym">Mytilus polymorpha</name>
    <dbReference type="NCBI Taxonomy" id="45954"/>
    <lineage>
        <taxon>Eukaryota</taxon>
        <taxon>Metazoa</taxon>
        <taxon>Spiralia</taxon>
        <taxon>Lophotrochozoa</taxon>
        <taxon>Mollusca</taxon>
        <taxon>Bivalvia</taxon>
        <taxon>Autobranchia</taxon>
        <taxon>Heteroconchia</taxon>
        <taxon>Euheterodonta</taxon>
        <taxon>Imparidentia</taxon>
        <taxon>Neoheterodontei</taxon>
        <taxon>Myida</taxon>
        <taxon>Dreissenoidea</taxon>
        <taxon>Dreissenidae</taxon>
        <taxon>Dreissena</taxon>
    </lineage>
</organism>
<protein>
    <submittedName>
        <fullName evidence="2">Uncharacterized protein</fullName>
    </submittedName>
</protein>
<proteinExistence type="predicted"/>
<dbReference type="EMBL" id="JAIWYP010000006">
    <property type="protein sequence ID" value="KAH3804998.1"/>
    <property type="molecule type" value="Genomic_DNA"/>
</dbReference>
<evidence type="ECO:0000313" key="2">
    <source>
        <dbReference type="EMBL" id="KAH3804998.1"/>
    </source>
</evidence>
<feature type="compositionally biased region" description="Basic and acidic residues" evidence="1">
    <location>
        <begin position="1"/>
        <end position="11"/>
    </location>
</feature>
<accession>A0A9D4FU21</accession>
<dbReference type="AlphaFoldDB" id="A0A9D4FU21"/>
<sequence>MIHQPLKEKIHGQSCQPAAKAAQTRHRSLKKKTHGTTCQPAAAVRRRHMARSVSLQQK</sequence>
<gene>
    <name evidence="2" type="ORF">DPMN_133290</name>
</gene>
<dbReference type="Proteomes" id="UP000828390">
    <property type="component" value="Unassembled WGS sequence"/>
</dbReference>
<evidence type="ECO:0000256" key="1">
    <source>
        <dbReference type="SAM" id="MobiDB-lite"/>
    </source>
</evidence>
<feature type="compositionally biased region" description="Basic residues" evidence="1">
    <location>
        <begin position="23"/>
        <end position="34"/>
    </location>
</feature>
<feature type="region of interest" description="Disordered" evidence="1">
    <location>
        <begin position="1"/>
        <end position="58"/>
    </location>
</feature>
<reference evidence="2" key="1">
    <citation type="journal article" date="2019" name="bioRxiv">
        <title>The Genome of the Zebra Mussel, Dreissena polymorpha: A Resource for Invasive Species Research.</title>
        <authorList>
            <person name="McCartney M.A."/>
            <person name="Auch B."/>
            <person name="Kono T."/>
            <person name="Mallez S."/>
            <person name="Zhang Y."/>
            <person name="Obille A."/>
            <person name="Becker A."/>
            <person name="Abrahante J.E."/>
            <person name="Garbe J."/>
            <person name="Badalamenti J.P."/>
            <person name="Herman A."/>
            <person name="Mangelson H."/>
            <person name="Liachko I."/>
            <person name="Sullivan S."/>
            <person name="Sone E.D."/>
            <person name="Koren S."/>
            <person name="Silverstein K.A.T."/>
            <person name="Beckman K.B."/>
            <person name="Gohl D.M."/>
        </authorList>
    </citation>
    <scope>NUCLEOTIDE SEQUENCE</scope>
    <source>
        <strain evidence="2">Duluth1</strain>
        <tissue evidence="2">Whole animal</tissue>
    </source>
</reference>
<comment type="caution">
    <text evidence="2">The sequence shown here is derived from an EMBL/GenBank/DDBJ whole genome shotgun (WGS) entry which is preliminary data.</text>
</comment>
<evidence type="ECO:0000313" key="3">
    <source>
        <dbReference type="Proteomes" id="UP000828390"/>
    </source>
</evidence>
<name>A0A9D4FU21_DREPO</name>
<keyword evidence="3" id="KW-1185">Reference proteome</keyword>
<reference evidence="2" key="2">
    <citation type="submission" date="2020-11" db="EMBL/GenBank/DDBJ databases">
        <authorList>
            <person name="McCartney M.A."/>
            <person name="Auch B."/>
            <person name="Kono T."/>
            <person name="Mallez S."/>
            <person name="Becker A."/>
            <person name="Gohl D.M."/>
            <person name="Silverstein K.A.T."/>
            <person name="Koren S."/>
            <person name="Bechman K.B."/>
            <person name="Herman A."/>
            <person name="Abrahante J.E."/>
            <person name="Garbe J."/>
        </authorList>
    </citation>
    <scope>NUCLEOTIDE SEQUENCE</scope>
    <source>
        <strain evidence="2">Duluth1</strain>
        <tissue evidence="2">Whole animal</tissue>
    </source>
</reference>